<dbReference type="Pfam" id="PF07301">
    <property type="entry name" value="DUF1453"/>
    <property type="match status" value="1"/>
</dbReference>
<feature type="transmembrane region" description="Helical" evidence="1">
    <location>
        <begin position="94"/>
        <end position="115"/>
    </location>
</feature>
<evidence type="ECO:0000313" key="3">
    <source>
        <dbReference type="Proteomes" id="UP000245812"/>
    </source>
</evidence>
<evidence type="ECO:0000313" key="2">
    <source>
        <dbReference type="EMBL" id="PWK92348.1"/>
    </source>
</evidence>
<reference evidence="2 3" key="1">
    <citation type="submission" date="2018-05" db="EMBL/GenBank/DDBJ databases">
        <title>Genomic Encyclopedia of Type Strains, Phase IV (KMG-IV): sequencing the most valuable type-strain genomes for metagenomic binning, comparative biology and taxonomic classification.</title>
        <authorList>
            <person name="Goeker M."/>
        </authorList>
    </citation>
    <scope>NUCLEOTIDE SEQUENCE [LARGE SCALE GENOMIC DNA]</scope>
    <source>
        <strain evidence="2 3">DSM 14263</strain>
    </source>
</reference>
<dbReference type="InterPro" id="IPR058247">
    <property type="entry name" value="DUF1453"/>
</dbReference>
<comment type="caution">
    <text evidence="2">The sequence shown here is derived from an EMBL/GenBank/DDBJ whole genome shotgun (WGS) entry which is preliminary data.</text>
</comment>
<keyword evidence="1" id="KW-1133">Transmembrane helix</keyword>
<keyword evidence="1" id="KW-0472">Membrane</keyword>
<feature type="transmembrane region" description="Helical" evidence="1">
    <location>
        <begin position="141"/>
        <end position="163"/>
    </location>
</feature>
<dbReference type="AlphaFoldDB" id="A0A316IP87"/>
<dbReference type="Proteomes" id="UP000245812">
    <property type="component" value="Unassembled WGS sequence"/>
</dbReference>
<feature type="transmembrane region" description="Helical" evidence="1">
    <location>
        <begin position="62"/>
        <end position="82"/>
    </location>
</feature>
<keyword evidence="1" id="KW-0812">Transmembrane</keyword>
<dbReference type="RefSeq" id="WP_109722195.1">
    <property type="nucleotide sequence ID" value="NZ_MSZV01000075.1"/>
</dbReference>
<feature type="transmembrane region" description="Helical" evidence="1">
    <location>
        <begin position="6"/>
        <end position="23"/>
    </location>
</feature>
<name>A0A316IP87_9GAMM</name>
<dbReference type="EMBL" id="QGHC01000002">
    <property type="protein sequence ID" value="PWK92348.1"/>
    <property type="molecule type" value="Genomic_DNA"/>
</dbReference>
<sequence length="173" mass="18782">MTPQMVMPLVMAPLMALVVWRRVRSQFGRQPVRRKRMLARIVVFGAIGALLALSGFRDLRLLEGLLGGVLAGAALGLLGLRLTRFERGADGADVYLPNPWVGGVLTALLVARLAWRFMVMMPAAAGSAAAASAPPLGNSPLTLLVFGLLVGYYLCYFTGLLIHHRRFQRAQAR</sequence>
<accession>A0A316IP87</accession>
<keyword evidence="3" id="KW-1185">Reference proteome</keyword>
<feature type="transmembrane region" description="Helical" evidence="1">
    <location>
        <begin position="37"/>
        <end position="56"/>
    </location>
</feature>
<proteinExistence type="predicted"/>
<evidence type="ECO:0000256" key="1">
    <source>
        <dbReference type="SAM" id="Phobius"/>
    </source>
</evidence>
<gene>
    <name evidence="2" type="ORF">C7456_10281</name>
</gene>
<protein>
    <submittedName>
        <fullName evidence="2">Uncharacterized protein DUF1453</fullName>
    </submittedName>
</protein>
<organism evidence="2 3">
    <name type="scientific">Fulvimonas soli</name>
    <dbReference type="NCBI Taxonomy" id="155197"/>
    <lineage>
        <taxon>Bacteria</taxon>
        <taxon>Pseudomonadati</taxon>
        <taxon>Pseudomonadota</taxon>
        <taxon>Gammaproteobacteria</taxon>
        <taxon>Lysobacterales</taxon>
        <taxon>Rhodanobacteraceae</taxon>
        <taxon>Fulvimonas</taxon>
    </lineage>
</organism>
<dbReference type="OrthoDB" id="6038141at2"/>